<name>A0A177MMN8_METMH</name>
<comment type="caution">
    <text evidence="1">The sequence shown here is derived from an EMBL/GenBank/DDBJ whole genome shotgun (WGS) entry which is preliminary data.</text>
</comment>
<protein>
    <submittedName>
        <fullName evidence="1">Uncharacterized protein</fullName>
    </submittedName>
</protein>
<gene>
    <name evidence="1" type="ORF">A1332_01400</name>
</gene>
<sequence length="182" mass="20117">MGRYLNANDAIEVSKSGTINFASLAKPMQPTEKTEVVANAESYKALLKKYNTLPDNADTLKKIYKHAVALKDVCPDPAQFRTTLFDLCHKADPSISKTTVNKAFHYFVVMGLVHTEKAKGGVDAVRVKKMTLKDFLLKSDKLVIAKLLELGKTHALVLKAKEIKKLTLSTISKDSIKKLIGE</sequence>
<dbReference type="RefSeq" id="WP_064008149.1">
    <property type="nucleotide sequence ID" value="NZ_LUUG01000060.1"/>
</dbReference>
<dbReference type="OrthoDB" id="9783963at2"/>
<evidence type="ECO:0000313" key="1">
    <source>
        <dbReference type="EMBL" id="OAI06190.1"/>
    </source>
</evidence>
<evidence type="ECO:0000313" key="2">
    <source>
        <dbReference type="Proteomes" id="UP000078090"/>
    </source>
</evidence>
<proteinExistence type="predicted"/>
<accession>A0A177MMN8</accession>
<dbReference type="AlphaFoldDB" id="A0A177MMN8"/>
<dbReference type="EMBL" id="LUUG01000060">
    <property type="protein sequence ID" value="OAI06190.1"/>
    <property type="molecule type" value="Genomic_DNA"/>
</dbReference>
<organism evidence="1 2">
    <name type="scientific">Methylomonas methanica</name>
    <dbReference type="NCBI Taxonomy" id="421"/>
    <lineage>
        <taxon>Bacteria</taxon>
        <taxon>Pseudomonadati</taxon>
        <taxon>Pseudomonadota</taxon>
        <taxon>Gammaproteobacteria</taxon>
        <taxon>Methylococcales</taxon>
        <taxon>Methylococcaceae</taxon>
        <taxon>Methylomonas</taxon>
    </lineage>
</organism>
<reference evidence="2" key="1">
    <citation type="submission" date="2016-03" db="EMBL/GenBank/DDBJ databases">
        <authorList>
            <person name="Heylen K."/>
            <person name="De Vos P."/>
            <person name="Vekeman B."/>
        </authorList>
    </citation>
    <scope>NUCLEOTIDE SEQUENCE [LARGE SCALE GENOMIC DNA]</scope>
    <source>
        <strain evidence="2">R-45363</strain>
    </source>
</reference>
<dbReference type="Proteomes" id="UP000078090">
    <property type="component" value="Unassembled WGS sequence"/>
</dbReference>